<name>A0AC34RL91_9BILA</name>
<reference evidence="2" key="1">
    <citation type="submission" date="2022-11" db="UniProtKB">
        <authorList>
            <consortium name="WormBaseParasite"/>
        </authorList>
    </citation>
    <scope>IDENTIFICATION</scope>
</reference>
<evidence type="ECO:0000313" key="1">
    <source>
        <dbReference type="Proteomes" id="UP000887576"/>
    </source>
</evidence>
<accession>A0AC34RL91</accession>
<dbReference type="Proteomes" id="UP000887576">
    <property type="component" value="Unplaced"/>
</dbReference>
<organism evidence="1 2">
    <name type="scientific">Panagrolaimus sp. JU765</name>
    <dbReference type="NCBI Taxonomy" id="591449"/>
    <lineage>
        <taxon>Eukaryota</taxon>
        <taxon>Metazoa</taxon>
        <taxon>Ecdysozoa</taxon>
        <taxon>Nematoda</taxon>
        <taxon>Chromadorea</taxon>
        <taxon>Rhabditida</taxon>
        <taxon>Tylenchina</taxon>
        <taxon>Panagrolaimomorpha</taxon>
        <taxon>Panagrolaimoidea</taxon>
        <taxon>Panagrolaimidae</taxon>
        <taxon>Panagrolaimus</taxon>
    </lineage>
</organism>
<protein>
    <submittedName>
        <fullName evidence="2">Uncharacterized protein</fullName>
    </submittedName>
</protein>
<sequence>MGNVQTAPIPRVIPSVESYFDGVSEIKYVQNLGNTRFMKVARVEHSDGPMV</sequence>
<evidence type="ECO:0000313" key="2">
    <source>
        <dbReference type="WBParaSite" id="JU765_v2.g7820.t1"/>
    </source>
</evidence>
<dbReference type="WBParaSite" id="JU765_v2.g7820.t1">
    <property type="protein sequence ID" value="JU765_v2.g7820.t1"/>
    <property type="gene ID" value="JU765_v2.g7820"/>
</dbReference>
<proteinExistence type="predicted"/>